<dbReference type="EMBL" id="ASHM01007943">
    <property type="protein sequence ID" value="PNY15755.1"/>
    <property type="molecule type" value="Genomic_DNA"/>
</dbReference>
<gene>
    <name evidence="2" type="ORF">L195_g012458</name>
</gene>
<reference evidence="2 3" key="2">
    <citation type="journal article" date="2017" name="Front. Plant Sci.">
        <title>Gene Classification and Mining of Molecular Markers Useful in Red Clover (Trifolium pratense) Breeding.</title>
        <authorList>
            <person name="Istvanek J."/>
            <person name="Dluhosova J."/>
            <person name="Dluhos P."/>
            <person name="Patkova L."/>
            <person name="Nedelnik J."/>
            <person name="Repkova J."/>
        </authorList>
    </citation>
    <scope>NUCLEOTIDE SEQUENCE [LARGE SCALE GENOMIC DNA]</scope>
    <source>
        <strain evidence="3">cv. Tatra</strain>
        <tissue evidence="2">Young leaves</tissue>
    </source>
</reference>
<accession>A0A2K3PKG6</accession>
<name>A0A2K3PKG6_TRIPR</name>
<feature type="compositionally biased region" description="Basic and acidic residues" evidence="1">
    <location>
        <begin position="25"/>
        <end position="57"/>
    </location>
</feature>
<reference evidence="2 3" key="1">
    <citation type="journal article" date="2014" name="Am. J. Bot.">
        <title>Genome assembly and annotation for red clover (Trifolium pratense; Fabaceae).</title>
        <authorList>
            <person name="Istvanek J."/>
            <person name="Jaros M."/>
            <person name="Krenek A."/>
            <person name="Repkova J."/>
        </authorList>
    </citation>
    <scope>NUCLEOTIDE SEQUENCE [LARGE SCALE GENOMIC DNA]</scope>
    <source>
        <strain evidence="3">cv. Tatra</strain>
        <tissue evidence="2">Young leaves</tissue>
    </source>
</reference>
<dbReference type="Proteomes" id="UP000236291">
    <property type="component" value="Unassembled WGS sequence"/>
</dbReference>
<sequence>MASTPEDSAHHIPPDLEGGPNSTKQKGERAEPTEAESDKETHIHLTIEYHTKEETVG</sequence>
<evidence type="ECO:0000313" key="3">
    <source>
        <dbReference type="Proteomes" id="UP000236291"/>
    </source>
</evidence>
<protein>
    <submittedName>
        <fullName evidence="2">Uncharacterized protein</fullName>
    </submittedName>
</protein>
<organism evidence="2 3">
    <name type="scientific">Trifolium pratense</name>
    <name type="common">Red clover</name>
    <dbReference type="NCBI Taxonomy" id="57577"/>
    <lineage>
        <taxon>Eukaryota</taxon>
        <taxon>Viridiplantae</taxon>
        <taxon>Streptophyta</taxon>
        <taxon>Embryophyta</taxon>
        <taxon>Tracheophyta</taxon>
        <taxon>Spermatophyta</taxon>
        <taxon>Magnoliopsida</taxon>
        <taxon>eudicotyledons</taxon>
        <taxon>Gunneridae</taxon>
        <taxon>Pentapetalae</taxon>
        <taxon>rosids</taxon>
        <taxon>fabids</taxon>
        <taxon>Fabales</taxon>
        <taxon>Fabaceae</taxon>
        <taxon>Papilionoideae</taxon>
        <taxon>50 kb inversion clade</taxon>
        <taxon>NPAAA clade</taxon>
        <taxon>Hologalegina</taxon>
        <taxon>IRL clade</taxon>
        <taxon>Trifolieae</taxon>
        <taxon>Trifolium</taxon>
    </lineage>
</organism>
<comment type="caution">
    <text evidence="2">The sequence shown here is derived from an EMBL/GenBank/DDBJ whole genome shotgun (WGS) entry which is preliminary data.</text>
</comment>
<evidence type="ECO:0000256" key="1">
    <source>
        <dbReference type="SAM" id="MobiDB-lite"/>
    </source>
</evidence>
<evidence type="ECO:0000313" key="2">
    <source>
        <dbReference type="EMBL" id="PNY15755.1"/>
    </source>
</evidence>
<proteinExistence type="predicted"/>
<dbReference type="AlphaFoldDB" id="A0A2K3PKG6"/>
<feature type="region of interest" description="Disordered" evidence="1">
    <location>
        <begin position="1"/>
        <end position="57"/>
    </location>
</feature>